<evidence type="ECO:0000259" key="1">
    <source>
        <dbReference type="Pfam" id="PF03358"/>
    </source>
</evidence>
<dbReference type="InterPro" id="IPR005025">
    <property type="entry name" value="FMN_Rdtase-like_dom"/>
</dbReference>
<dbReference type="SUPFAM" id="SSF52218">
    <property type="entry name" value="Flavoproteins"/>
    <property type="match status" value="1"/>
</dbReference>
<dbReference type="PANTHER" id="PTHR30543:SF21">
    <property type="entry name" value="NAD(P)H-DEPENDENT FMN REDUCTASE LOT6"/>
    <property type="match status" value="1"/>
</dbReference>
<dbReference type="Proteomes" id="UP001596104">
    <property type="component" value="Unassembled WGS sequence"/>
</dbReference>
<protein>
    <submittedName>
        <fullName evidence="2">NADPH-dependent FMN reductase</fullName>
        <ecNumber evidence="2">1.-.-.-</ecNumber>
    </submittedName>
</protein>
<gene>
    <name evidence="2" type="ORF">ACFPPC_07690</name>
</gene>
<feature type="domain" description="NADPH-dependent FMN reductase-like" evidence="1">
    <location>
        <begin position="4"/>
        <end position="147"/>
    </location>
</feature>
<sequence>MTKPRIALLIGSLSRDSINRRLASALIRLGADRLEFRESNLGELPLYNRDMDRALPPEVLHFKEEIEAADGVLIVSPEYNRSVPSALKNAIDWGSRPYGANSWRGKPAAIAGLASGALGTAPAQQHLRNILSHLEVHVLPQPEVCVAMREGLFDADGEIADPATRQFLDGFLTRFSAHVARFAMAPA</sequence>
<dbReference type="InterPro" id="IPR029039">
    <property type="entry name" value="Flavoprotein-like_sf"/>
</dbReference>
<dbReference type="Pfam" id="PF03358">
    <property type="entry name" value="FMN_red"/>
    <property type="match status" value="1"/>
</dbReference>
<dbReference type="RefSeq" id="WP_377007319.1">
    <property type="nucleotide sequence ID" value="NZ_JBHSLV010000012.1"/>
</dbReference>
<dbReference type="EMBL" id="JBHSLV010000012">
    <property type="protein sequence ID" value="MFC5392519.1"/>
    <property type="molecule type" value="Genomic_DNA"/>
</dbReference>
<comment type="caution">
    <text evidence="2">The sequence shown here is derived from an EMBL/GenBank/DDBJ whole genome shotgun (WGS) entry which is preliminary data.</text>
</comment>
<proteinExistence type="predicted"/>
<keyword evidence="3" id="KW-1185">Reference proteome</keyword>
<keyword evidence="2" id="KW-0560">Oxidoreductase</keyword>
<dbReference type="PANTHER" id="PTHR30543">
    <property type="entry name" value="CHROMATE REDUCTASE"/>
    <property type="match status" value="1"/>
</dbReference>
<name>A0ABW0H8P1_9HYPH</name>
<evidence type="ECO:0000313" key="3">
    <source>
        <dbReference type="Proteomes" id="UP001596104"/>
    </source>
</evidence>
<accession>A0ABW0H8P1</accession>
<organism evidence="2 3">
    <name type="scientific">Bosea vestrisii</name>
    <dbReference type="NCBI Taxonomy" id="151416"/>
    <lineage>
        <taxon>Bacteria</taxon>
        <taxon>Pseudomonadati</taxon>
        <taxon>Pseudomonadota</taxon>
        <taxon>Alphaproteobacteria</taxon>
        <taxon>Hyphomicrobiales</taxon>
        <taxon>Boseaceae</taxon>
        <taxon>Bosea</taxon>
    </lineage>
</organism>
<evidence type="ECO:0000313" key="2">
    <source>
        <dbReference type="EMBL" id="MFC5392519.1"/>
    </source>
</evidence>
<dbReference type="Gene3D" id="3.40.50.360">
    <property type="match status" value="1"/>
</dbReference>
<dbReference type="GO" id="GO:0016491">
    <property type="term" value="F:oxidoreductase activity"/>
    <property type="evidence" value="ECO:0007669"/>
    <property type="project" value="UniProtKB-KW"/>
</dbReference>
<dbReference type="EC" id="1.-.-.-" evidence="2"/>
<dbReference type="InterPro" id="IPR050712">
    <property type="entry name" value="NAD(P)H-dep_reductase"/>
</dbReference>
<reference evidence="3" key="1">
    <citation type="journal article" date="2019" name="Int. J. Syst. Evol. Microbiol.">
        <title>The Global Catalogue of Microorganisms (GCM) 10K type strain sequencing project: providing services to taxonomists for standard genome sequencing and annotation.</title>
        <authorList>
            <consortium name="The Broad Institute Genomics Platform"/>
            <consortium name="The Broad Institute Genome Sequencing Center for Infectious Disease"/>
            <person name="Wu L."/>
            <person name="Ma J."/>
        </authorList>
    </citation>
    <scope>NUCLEOTIDE SEQUENCE [LARGE SCALE GENOMIC DNA]</scope>
    <source>
        <strain evidence="3">CGMCC 1.16326</strain>
    </source>
</reference>